<feature type="compositionally biased region" description="Basic and acidic residues" evidence="3">
    <location>
        <begin position="284"/>
        <end position="295"/>
    </location>
</feature>
<keyword evidence="5" id="KW-1185">Reference proteome</keyword>
<evidence type="ECO:0000256" key="2">
    <source>
        <dbReference type="PIRSR" id="PIRSR600246-3"/>
    </source>
</evidence>
<dbReference type="InterPro" id="IPR029055">
    <property type="entry name" value="Ntn_hydrolases_N"/>
</dbReference>
<evidence type="ECO:0000313" key="4">
    <source>
        <dbReference type="EMBL" id="KAI1855751.1"/>
    </source>
</evidence>
<accession>A0A9Q0AJT5</accession>
<dbReference type="CDD" id="cd04514">
    <property type="entry name" value="Taspase1_like"/>
    <property type="match status" value="2"/>
</dbReference>
<dbReference type="FunFam" id="3.60.20.30:FF:000007">
    <property type="entry name" value="Similar to threonine aspartase"/>
    <property type="match status" value="1"/>
</dbReference>
<gene>
    <name evidence="4" type="ORF">JX265_012196</name>
</gene>
<dbReference type="Proteomes" id="UP000829685">
    <property type="component" value="Unassembled WGS sequence"/>
</dbReference>
<sequence length="633" mass="67294">MDHEDDKAPSRAKTYMRDFKSFLGKRKYHKDILGPSDSPTTREGTVVHTREPRRAYDPDIDQPIFPPGSEVPSWHTAGASKDNWWVDGAEGRNMRVKPGVAAIFIHAGAGYHSTANERLHLDACSDAARAAMKLLKLGAPATEGVEAAIKILEDKEITNAGFGSNLAIDGTVACDATIVDHHGRSGACGAVPNIKNPISLAKMILDESHKPLSLRRVPPNLLVGKGAKDFAHEHGMPLVPNEWLVSRNARDRFMKWKEDLDRIDAKTSVTPNTVKIMAAPDQQEDARPKNQRDHTNAILTGTWNEGQPDSPAQANTPAVNDAPLASASPLKAGSPVSSNTSPGPRTPRPSERSPLSFLGALTSPRASNTVPPRSGSPTSKKARHKSGMTPDANIHDASFRDETNTRDGASSPISPSSPSHAAASVQPDPIHLSSPLGDDMYRGNEDIITDTVGAIAIDQYGNMAAGSSSGGIGMKHRSRVGPAALVGIGTAIIPANSQDDDRMVVGAVTSGTGEHMATTQAAQKCAERLYHGTRRGEGGADVEESEESFIMESFIINDFQNHPGVLNSSSASAIGAMALKQTKKGYYLYFAHNTDSFALASMCSSDRQPHCVMSRLPDGCAGVAQGARKIGAA</sequence>
<name>A0A9Q0AJT5_9PEZI</name>
<evidence type="ECO:0000256" key="1">
    <source>
        <dbReference type="PIRSR" id="PIRSR600246-1"/>
    </source>
</evidence>
<feature type="site" description="Cleavage; by autolysis" evidence="2">
    <location>
        <begin position="450"/>
        <end position="451"/>
    </location>
</feature>
<dbReference type="GO" id="GO:0051604">
    <property type="term" value="P:protein maturation"/>
    <property type="evidence" value="ECO:0007669"/>
    <property type="project" value="TreeGrafter"/>
</dbReference>
<feature type="compositionally biased region" description="Basic and acidic residues" evidence="3">
    <location>
        <begin position="393"/>
        <end position="405"/>
    </location>
</feature>
<dbReference type="InterPro" id="IPR037464">
    <property type="entry name" value="Taspase1"/>
</dbReference>
<dbReference type="EMBL" id="JAFIMR010000050">
    <property type="protein sequence ID" value="KAI1855751.1"/>
    <property type="molecule type" value="Genomic_DNA"/>
</dbReference>
<feature type="active site" description="Nucleophile" evidence="1">
    <location>
        <position position="451"/>
    </location>
</feature>
<proteinExistence type="predicted"/>
<evidence type="ECO:0000313" key="5">
    <source>
        <dbReference type="Proteomes" id="UP000829685"/>
    </source>
</evidence>
<dbReference type="PANTHER" id="PTHR10188">
    <property type="entry name" value="L-ASPARAGINASE"/>
    <property type="match status" value="1"/>
</dbReference>
<evidence type="ECO:0008006" key="6">
    <source>
        <dbReference type="Google" id="ProtNLM"/>
    </source>
</evidence>
<dbReference type="GO" id="GO:0004298">
    <property type="term" value="F:threonine-type endopeptidase activity"/>
    <property type="evidence" value="ECO:0007669"/>
    <property type="project" value="InterPro"/>
</dbReference>
<dbReference type="Gene3D" id="3.60.20.30">
    <property type="entry name" value="(Glycosyl)asparaginase"/>
    <property type="match status" value="1"/>
</dbReference>
<feature type="compositionally biased region" description="Low complexity" evidence="3">
    <location>
        <begin position="409"/>
        <end position="424"/>
    </location>
</feature>
<organism evidence="4 5">
    <name type="scientific">Neoarthrinium moseri</name>
    <dbReference type="NCBI Taxonomy" id="1658444"/>
    <lineage>
        <taxon>Eukaryota</taxon>
        <taxon>Fungi</taxon>
        <taxon>Dikarya</taxon>
        <taxon>Ascomycota</taxon>
        <taxon>Pezizomycotina</taxon>
        <taxon>Sordariomycetes</taxon>
        <taxon>Xylariomycetidae</taxon>
        <taxon>Amphisphaeriales</taxon>
        <taxon>Apiosporaceae</taxon>
        <taxon>Neoarthrinium</taxon>
    </lineage>
</organism>
<dbReference type="PANTHER" id="PTHR10188:SF8">
    <property type="entry name" value="THREONINE ASPARTASE 1"/>
    <property type="match status" value="1"/>
</dbReference>
<dbReference type="SUPFAM" id="SSF56235">
    <property type="entry name" value="N-terminal nucleophile aminohydrolases (Ntn hydrolases)"/>
    <property type="match status" value="1"/>
</dbReference>
<dbReference type="OrthoDB" id="77601at2759"/>
<protein>
    <recommendedName>
        <fullName evidence="6">Threonine aspartase</fullName>
    </recommendedName>
</protein>
<evidence type="ECO:0000256" key="3">
    <source>
        <dbReference type="SAM" id="MobiDB-lite"/>
    </source>
</evidence>
<comment type="caution">
    <text evidence="4">The sequence shown here is derived from an EMBL/GenBank/DDBJ whole genome shotgun (WGS) entry which is preliminary data.</text>
</comment>
<feature type="region of interest" description="Disordered" evidence="3">
    <location>
        <begin position="271"/>
        <end position="438"/>
    </location>
</feature>
<dbReference type="Pfam" id="PF01112">
    <property type="entry name" value="Asparaginase_2"/>
    <property type="match status" value="2"/>
</dbReference>
<feature type="compositionally biased region" description="Polar residues" evidence="3">
    <location>
        <begin position="364"/>
        <end position="379"/>
    </location>
</feature>
<dbReference type="GO" id="GO:0005737">
    <property type="term" value="C:cytoplasm"/>
    <property type="evidence" value="ECO:0007669"/>
    <property type="project" value="TreeGrafter"/>
</dbReference>
<reference evidence="4" key="1">
    <citation type="submission" date="2021-03" db="EMBL/GenBank/DDBJ databases">
        <title>Revisited historic fungal species revealed as producer of novel bioactive compounds through whole genome sequencing and comparative genomics.</title>
        <authorList>
            <person name="Vignolle G.A."/>
            <person name="Hochenegger N."/>
            <person name="Mach R.L."/>
            <person name="Mach-Aigner A.R."/>
            <person name="Javad Rahimi M."/>
            <person name="Salim K.A."/>
            <person name="Chan C.M."/>
            <person name="Lim L.B.L."/>
            <person name="Cai F."/>
            <person name="Druzhinina I.S."/>
            <person name="U'Ren J.M."/>
            <person name="Derntl C."/>
        </authorList>
    </citation>
    <scope>NUCLEOTIDE SEQUENCE</scope>
    <source>
        <strain evidence="4">TUCIM 5799</strain>
    </source>
</reference>
<dbReference type="AlphaFoldDB" id="A0A9Q0AJT5"/>
<dbReference type="InterPro" id="IPR000246">
    <property type="entry name" value="Peptidase_T2"/>
</dbReference>
<feature type="compositionally biased region" description="Polar residues" evidence="3">
    <location>
        <begin position="297"/>
        <end position="318"/>
    </location>
</feature>